<proteinExistence type="predicted"/>
<reference evidence="1" key="1">
    <citation type="journal article" date="2012" name="Nature">
        <title>The oyster genome reveals stress adaptation and complexity of shell formation.</title>
        <authorList>
            <person name="Zhang G."/>
            <person name="Fang X."/>
            <person name="Guo X."/>
            <person name="Li L."/>
            <person name="Luo R."/>
            <person name="Xu F."/>
            <person name="Yang P."/>
            <person name="Zhang L."/>
            <person name="Wang X."/>
            <person name="Qi H."/>
            <person name="Xiong Z."/>
            <person name="Que H."/>
            <person name="Xie Y."/>
            <person name="Holland P.W."/>
            <person name="Paps J."/>
            <person name="Zhu Y."/>
            <person name="Wu F."/>
            <person name="Chen Y."/>
            <person name="Wang J."/>
            <person name="Peng C."/>
            <person name="Meng J."/>
            <person name="Yang L."/>
            <person name="Liu J."/>
            <person name="Wen B."/>
            <person name="Zhang N."/>
            <person name="Huang Z."/>
            <person name="Zhu Q."/>
            <person name="Feng Y."/>
            <person name="Mount A."/>
            <person name="Hedgecock D."/>
            <person name="Xu Z."/>
            <person name="Liu Y."/>
            <person name="Domazet-Loso T."/>
            <person name="Du Y."/>
            <person name="Sun X."/>
            <person name="Zhang S."/>
            <person name="Liu B."/>
            <person name="Cheng P."/>
            <person name="Jiang X."/>
            <person name="Li J."/>
            <person name="Fan D."/>
            <person name="Wang W."/>
            <person name="Fu W."/>
            <person name="Wang T."/>
            <person name="Wang B."/>
            <person name="Zhang J."/>
            <person name="Peng Z."/>
            <person name="Li Y."/>
            <person name="Li N."/>
            <person name="Wang J."/>
            <person name="Chen M."/>
            <person name="He Y."/>
            <person name="Tan F."/>
            <person name="Song X."/>
            <person name="Zheng Q."/>
            <person name="Huang R."/>
            <person name="Yang H."/>
            <person name="Du X."/>
            <person name="Chen L."/>
            <person name="Yang M."/>
            <person name="Gaffney P.M."/>
            <person name="Wang S."/>
            <person name="Luo L."/>
            <person name="She Z."/>
            <person name="Ming Y."/>
            <person name="Huang W."/>
            <person name="Zhang S."/>
            <person name="Huang B."/>
            <person name="Zhang Y."/>
            <person name="Qu T."/>
            <person name="Ni P."/>
            <person name="Miao G."/>
            <person name="Wang J."/>
            <person name="Wang Q."/>
            <person name="Steinberg C.E."/>
            <person name="Wang H."/>
            <person name="Li N."/>
            <person name="Qian L."/>
            <person name="Zhang G."/>
            <person name="Li Y."/>
            <person name="Yang H."/>
            <person name="Liu X."/>
            <person name="Wang J."/>
            <person name="Yin Y."/>
            <person name="Wang J."/>
        </authorList>
    </citation>
    <scope>NUCLEOTIDE SEQUENCE [LARGE SCALE GENOMIC DNA]</scope>
    <source>
        <strain evidence="1">05x7-T-G4-1.051#20</strain>
    </source>
</reference>
<dbReference type="AlphaFoldDB" id="K1Q7R5"/>
<sequence length="53" mass="6006">MLHTKNGNDWPAVCHKTLPRREKEIGAAVNFVAQDSTERALKEEIDLTEKKSV</sequence>
<protein>
    <submittedName>
        <fullName evidence="1">Uncharacterized protein</fullName>
    </submittedName>
</protein>
<name>K1Q7R5_MAGGI</name>
<dbReference type="HOGENOM" id="CLU_3070722_0_0_1"/>
<accession>K1Q7R5</accession>
<dbReference type="InParanoid" id="K1Q7R5"/>
<gene>
    <name evidence="1" type="ORF">CGI_10015379</name>
</gene>
<evidence type="ECO:0000313" key="1">
    <source>
        <dbReference type="EMBL" id="EKC29958.1"/>
    </source>
</evidence>
<dbReference type="EMBL" id="JH818507">
    <property type="protein sequence ID" value="EKC29958.1"/>
    <property type="molecule type" value="Genomic_DNA"/>
</dbReference>
<organism evidence="1">
    <name type="scientific">Magallana gigas</name>
    <name type="common">Pacific oyster</name>
    <name type="synonym">Crassostrea gigas</name>
    <dbReference type="NCBI Taxonomy" id="29159"/>
    <lineage>
        <taxon>Eukaryota</taxon>
        <taxon>Metazoa</taxon>
        <taxon>Spiralia</taxon>
        <taxon>Lophotrochozoa</taxon>
        <taxon>Mollusca</taxon>
        <taxon>Bivalvia</taxon>
        <taxon>Autobranchia</taxon>
        <taxon>Pteriomorphia</taxon>
        <taxon>Ostreida</taxon>
        <taxon>Ostreoidea</taxon>
        <taxon>Ostreidae</taxon>
        <taxon>Magallana</taxon>
    </lineage>
</organism>